<evidence type="ECO:0000313" key="3">
    <source>
        <dbReference type="Proteomes" id="UP000054337"/>
    </source>
</evidence>
<keyword evidence="1" id="KW-0732">Signal</keyword>
<feature type="chain" id="PRO_5004893711" evidence="1">
    <location>
        <begin position="18"/>
        <end position="94"/>
    </location>
</feature>
<evidence type="ECO:0000313" key="2">
    <source>
        <dbReference type="EMBL" id="EUN23100.1"/>
    </source>
</evidence>
<dbReference type="EMBL" id="KI968795">
    <property type="protein sequence ID" value="EUN23100.1"/>
    <property type="molecule type" value="Genomic_DNA"/>
</dbReference>
<protein>
    <submittedName>
        <fullName evidence="2">Uncharacterized protein</fullName>
    </submittedName>
</protein>
<evidence type="ECO:0000256" key="1">
    <source>
        <dbReference type="SAM" id="SignalP"/>
    </source>
</evidence>
<proteinExistence type="predicted"/>
<name>W7EAW8_BIPV3</name>
<dbReference type="GeneID" id="26249644"/>
<gene>
    <name evidence="2" type="ORF">COCVIDRAFT_109776</name>
</gene>
<dbReference type="AlphaFoldDB" id="W7EAW8"/>
<dbReference type="HOGENOM" id="CLU_2385825_0_0_1"/>
<feature type="signal peptide" evidence="1">
    <location>
        <begin position="1"/>
        <end position="17"/>
    </location>
</feature>
<organism evidence="2 3">
    <name type="scientific">Bipolaris victoriae (strain FI3)</name>
    <name type="common">Victoria blight of oats agent</name>
    <name type="synonym">Cochliobolus victoriae</name>
    <dbReference type="NCBI Taxonomy" id="930091"/>
    <lineage>
        <taxon>Eukaryota</taxon>
        <taxon>Fungi</taxon>
        <taxon>Dikarya</taxon>
        <taxon>Ascomycota</taxon>
        <taxon>Pezizomycotina</taxon>
        <taxon>Dothideomycetes</taxon>
        <taxon>Pleosporomycetidae</taxon>
        <taxon>Pleosporales</taxon>
        <taxon>Pleosporineae</taxon>
        <taxon>Pleosporaceae</taxon>
        <taxon>Bipolaris</taxon>
    </lineage>
</organism>
<dbReference type="OrthoDB" id="3694789at2759"/>
<dbReference type="Proteomes" id="UP000054337">
    <property type="component" value="Unassembled WGS sequence"/>
</dbReference>
<accession>W7EAW8</accession>
<reference evidence="2 3" key="1">
    <citation type="journal article" date="2013" name="PLoS Genet.">
        <title>Comparative genome structure, secondary metabolite, and effector coding capacity across Cochliobolus pathogens.</title>
        <authorList>
            <person name="Condon B.J."/>
            <person name="Leng Y."/>
            <person name="Wu D."/>
            <person name="Bushley K.E."/>
            <person name="Ohm R.A."/>
            <person name="Otillar R."/>
            <person name="Martin J."/>
            <person name="Schackwitz W."/>
            <person name="Grimwood J."/>
            <person name="MohdZainudin N."/>
            <person name="Xue C."/>
            <person name="Wang R."/>
            <person name="Manning V.A."/>
            <person name="Dhillon B."/>
            <person name="Tu Z.J."/>
            <person name="Steffenson B.J."/>
            <person name="Salamov A."/>
            <person name="Sun H."/>
            <person name="Lowry S."/>
            <person name="LaButti K."/>
            <person name="Han J."/>
            <person name="Copeland A."/>
            <person name="Lindquist E."/>
            <person name="Barry K."/>
            <person name="Schmutz J."/>
            <person name="Baker S.E."/>
            <person name="Ciuffetti L.M."/>
            <person name="Grigoriev I.V."/>
            <person name="Zhong S."/>
            <person name="Turgeon B.G."/>
        </authorList>
    </citation>
    <scope>NUCLEOTIDE SEQUENCE [LARGE SCALE GENOMIC DNA]</scope>
    <source>
        <strain evidence="2 3">FI3</strain>
    </source>
</reference>
<keyword evidence="3" id="KW-1185">Reference proteome</keyword>
<dbReference type="RefSeq" id="XP_014552676.1">
    <property type="nucleotide sequence ID" value="XM_014697190.1"/>
</dbReference>
<sequence length="94" mass="10093">MKLFITLPLAFTALVISTPTETNNQFDLSKVQGALEARQTVVLRPGNEVGPGLVPAPPAAQPVCTCPKILGRCIVDATCGSPSFYVEFNLDRYI</sequence>